<dbReference type="AlphaFoldDB" id="A0AA49GAM3"/>
<keyword evidence="3" id="KW-1185">Reference proteome</keyword>
<evidence type="ECO:0000256" key="1">
    <source>
        <dbReference type="SAM" id="MobiDB-lite"/>
    </source>
</evidence>
<name>A0AA49GAM3_9BACT</name>
<gene>
    <name evidence="2" type="ORF">QYS49_01475</name>
</gene>
<feature type="region of interest" description="Disordered" evidence="1">
    <location>
        <begin position="30"/>
        <end position="71"/>
    </location>
</feature>
<feature type="compositionally biased region" description="Basic and acidic residues" evidence="1">
    <location>
        <begin position="478"/>
        <end position="491"/>
    </location>
</feature>
<organism evidence="2 3">
    <name type="scientific">Marivirga salinarum</name>
    <dbReference type="NCBI Taxonomy" id="3059078"/>
    <lineage>
        <taxon>Bacteria</taxon>
        <taxon>Pseudomonadati</taxon>
        <taxon>Bacteroidota</taxon>
        <taxon>Cytophagia</taxon>
        <taxon>Cytophagales</taxon>
        <taxon>Marivirgaceae</taxon>
        <taxon>Marivirga</taxon>
    </lineage>
</organism>
<sequence length="491" mass="57071">MIKYLPYKFFGIGLVIFMASFLYFPSISHGQDTGGKKLEVSEKSSPTKMDNKKVRTSKRRKAKGNPNRGSNKVIVINPFKWDWDKVMWFKARKSDYETKDYNPNKRPKRKTYDNQPNYKSADRKAITNPSELSKPLIPYDSRIAEEGPVLQKKRKPKNVNVSDGGPQDFRKPISLNDPSETLSKAPKKDKESKTDGKKLYSRRKDKDRKPFDNDKLETASAPDLDPKMDEDQIMFRKKKDDYPKMNNDKLMVSERPDYKSNKPDGDKLLTIDASDKKPKPFDNDKLMTERVNDGKKNKFDNDKLMISEPANRERKPYDDSKLMTALHGDRERKPFDDDKLMTARPANPERKKYDDSKLMTATVSKPKKQELHDDRLLTVLESRKPTDEMKETSKDISKHDGDYQRHFYVSTESHPGTKILAAENTNVPFLAKTFQSVSLFFKKIWGDPTQPKYVTRKNPKEKRDKKEGQIWDNSVHPSEWKKQKAESGEQQ</sequence>
<proteinExistence type="predicted"/>
<feature type="compositionally biased region" description="Basic and acidic residues" evidence="1">
    <location>
        <begin position="224"/>
        <end position="357"/>
    </location>
</feature>
<feature type="compositionally biased region" description="Basic and acidic residues" evidence="1">
    <location>
        <begin position="186"/>
        <end position="217"/>
    </location>
</feature>
<evidence type="ECO:0000313" key="2">
    <source>
        <dbReference type="EMBL" id="WKK76119.2"/>
    </source>
</evidence>
<evidence type="ECO:0000313" key="3">
    <source>
        <dbReference type="Proteomes" id="UP001230496"/>
    </source>
</evidence>
<dbReference type="Proteomes" id="UP001230496">
    <property type="component" value="Chromosome"/>
</dbReference>
<feature type="region of interest" description="Disordered" evidence="1">
    <location>
        <begin position="97"/>
        <end position="398"/>
    </location>
</feature>
<dbReference type="KEGG" id="msaa:QYS49_01475"/>
<feature type="compositionally biased region" description="Basic residues" evidence="1">
    <location>
        <begin position="54"/>
        <end position="63"/>
    </location>
</feature>
<feature type="compositionally biased region" description="Basic and acidic residues" evidence="1">
    <location>
        <begin position="367"/>
        <end position="398"/>
    </location>
</feature>
<dbReference type="EMBL" id="CP129971">
    <property type="protein sequence ID" value="WKK76119.2"/>
    <property type="molecule type" value="Genomic_DNA"/>
</dbReference>
<accession>A0AA49GAM3</accession>
<reference evidence="2 3" key="1">
    <citation type="submission" date="2023-08" db="EMBL/GenBank/DDBJ databases">
        <title>Comparative genomics and taxonomic characterization of three novel marine species of genus Marivirga.</title>
        <authorList>
            <person name="Muhammad N."/>
            <person name="Kim S.-G."/>
        </authorList>
    </citation>
    <scope>NUCLEOTIDE SEQUENCE [LARGE SCALE GENOMIC DNA]</scope>
    <source>
        <strain evidence="2 3">BDSF4-3</strain>
    </source>
</reference>
<protein>
    <submittedName>
        <fullName evidence="2">Uncharacterized protein</fullName>
    </submittedName>
</protein>
<dbReference type="RefSeq" id="WP_308350727.1">
    <property type="nucleotide sequence ID" value="NZ_CP129971.1"/>
</dbReference>
<feature type="region of interest" description="Disordered" evidence="1">
    <location>
        <begin position="449"/>
        <end position="491"/>
    </location>
</feature>